<dbReference type="SUPFAM" id="SSF56672">
    <property type="entry name" value="DNA/RNA polymerases"/>
    <property type="match status" value="1"/>
</dbReference>
<dbReference type="PANTHER" id="PTHR37984:SF5">
    <property type="entry name" value="PROTEIN NYNRIN-LIKE"/>
    <property type="match status" value="1"/>
</dbReference>
<name>A0AAE1BDE7_9GAST</name>
<dbReference type="Gene3D" id="3.10.10.10">
    <property type="entry name" value="HIV Type 1 Reverse Transcriptase, subunit A, domain 1"/>
    <property type="match status" value="1"/>
</dbReference>
<comment type="caution">
    <text evidence="2">The sequence shown here is derived from an EMBL/GenBank/DDBJ whole genome shotgun (WGS) entry which is preliminary data.</text>
</comment>
<evidence type="ECO:0000313" key="2">
    <source>
        <dbReference type="EMBL" id="KAK3803217.1"/>
    </source>
</evidence>
<dbReference type="EMBL" id="JAWDGP010000175">
    <property type="protein sequence ID" value="KAK3803217.1"/>
    <property type="molecule type" value="Genomic_DNA"/>
</dbReference>
<dbReference type="InterPro" id="IPR056924">
    <property type="entry name" value="SH3_Tf2-1"/>
</dbReference>
<dbReference type="Proteomes" id="UP001283361">
    <property type="component" value="Unassembled WGS sequence"/>
</dbReference>
<gene>
    <name evidence="2" type="ORF">RRG08_013800</name>
</gene>
<evidence type="ECO:0000259" key="1">
    <source>
        <dbReference type="Pfam" id="PF24626"/>
    </source>
</evidence>
<dbReference type="Gene3D" id="3.30.70.270">
    <property type="match status" value="1"/>
</dbReference>
<dbReference type="InterPro" id="IPR043128">
    <property type="entry name" value="Rev_trsase/Diguanyl_cyclase"/>
</dbReference>
<dbReference type="PANTHER" id="PTHR37984">
    <property type="entry name" value="PROTEIN CBG26694"/>
    <property type="match status" value="1"/>
</dbReference>
<sequence length="276" mass="31721">MERVMDVAHENLKIASKRYKKHFDRKAKVRRFEKGDKVLLLLPTKSNKLQLKWQGPFVVIEKVGENNYKVEVGRARRTYHANMLRKYWDRESTDVHQQQVGVLQCAVAALINEEEDSEEVQHKGLKINTLNLKQTESYEDMHMGEKLKDNQRKELTSMSAEFAAVLSDVPGRTSAYIYDIKLTSSTPVRRKPYPTPQALQAEFNTEVQAMLKAGIIELSDSPYSSPPIIGKKKDGTKRYCVDFRQINNISVFDAEPMPRLDELFQQIGAEANSFLK</sequence>
<feature type="domain" description="Tf2-1-like SH3-like" evidence="1">
    <location>
        <begin position="42"/>
        <end position="87"/>
    </location>
</feature>
<accession>A0AAE1BDE7</accession>
<dbReference type="AlphaFoldDB" id="A0AAE1BDE7"/>
<dbReference type="InterPro" id="IPR050951">
    <property type="entry name" value="Retrovirus_Pol_polyprotein"/>
</dbReference>
<evidence type="ECO:0000313" key="3">
    <source>
        <dbReference type="Proteomes" id="UP001283361"/>
    </source>
</evidence>
<dbReference type="InterPro" id="IPR043502">
    <property type="entry name" value="DNA/RNA_pol_sf"/>
</dbReference>
<proteinExistence type="predicted"/>
<dbReference type="Pfam" id="PF24626">
    <property type="entry name" value="SH3_Tf2-1"/>
    <property type="match status" value="1"/>
</dbReference>
<organism evidence="2 3">
    <name type="scientific">Elysia crispata</name>
    <name type="common">lettuce slug</name>
    <dbReference type="NCBI Taxonomy" id="231223"/>
    <lineage>
        <taxon>Eukaryota</taxon>
        <taxon>Metazoa</taxon>
        <taxon>Spiralia</taxon>
        <taxon>Lophotrochozoa</taxon>
        <taxon>Mollusca</taxon>
        <taxon>Gastropoda</taxon>
        <taxon>Heterobranchia</taxon>
        <taxon>Euthyneura</taxon>
        <taxon>Panpulmonata</taxon>
        <taxon>Sacoglossa</taxon>
        <taxon>Placobranchoidea</taxon>
        <taxon>Plakobranchidae</taxon>
        <taxon>Elysia</taxon>
    </lineage>
</organism>
<protein>
    <recommendedName>
        <fullName evidence="1">Tf2-1-like SH3-like domain-containing protein</fullName>
    </recommendedName>
</protein>
<keyword evidence="3" id="KW-1185">Reference proteome</keyword>
<reference evidence="2" key="1">
    <citation type="journal article" date="2023" name="G3 (Bethesda)">
        <title>A reference genome for the long-term kleptoplast-retaining sea slug Elysia crispata morphotype clarki.</title>
        <authorList>
            <person name="Eastman K.E."/>
            <person name="Pendleton A.L."/>
            <person name="Shaikh M.A."/>
            <person name="Suttiyut T."/>
            <person name="Ogas R."/>
            <person name="Tomko P."/>
            <person name="Gavelis G."/>
            <person name="Widhalm J.R."/>
            <person name="Wisecaver J.H."/>
        </authorList>
    </citation>
    <scope>NUCLEOTIDE SEQUENCE</scope>
    <source>
        <strain evidence="2">ECLA1</strain>
    </source>
</reference>